<protein>
    <submittedName>
        <fullName evidence="1">Unannotated protein</fullName>
    </submittedName>
</protein>
<sequence>MADDNETKKESSGTSGDIRGLLRQLVSPVVEQIDDRVNKQIDSEVTARIDELLSTRMATVDRAIGDLDRHLSELSARLDRIEKNSHTPNDDATPES</sequence>
<evidence type="ECO:0000313" key="1">
    <source>
        <dbReference type="EMBL" id="CAB4816404.1"/>
    </source>
</evidence>
<dbReference type="AlphaFoldDB" id="A0A6J6Z719"/>
<evidence type="ECO:0000313" key="3">
    <source>
        <dbReference type="EMBL" id="CAB5029030.1"/>
    </source>
</evidence>
<dbReference type="EMBL" id="CAFBLT010000001">
    <property type="protein sequence ID" value="CAB4875727.1"/>
    <property type="molecule type" value="Genomic_DNA"/>
</dbReference>
<proteinExistence type="predicted"/>
<reference evidence="1" key="1">
    <citation type="submission" date="2020-05" db="EMBL/GenBank/DDBJ databases">
        <authorList>
            <person name="Chiriac C."/>
            <person name="Salcher M."/>
            <person name="Ghai R."/>
            <person name="Kavagutti S V."/>
        </authorList>
    </citation>
    <scope>NUCLEOTIDE SEQUENCE</scope>
</reference>
<name>A0A6J6Z719_9ZZZZ</name>
<accession>A0A6J6Z719</accession>
<evidence type="ECO:0000313" key="2">
    <source>
        <dbReference type="EMBL" id="CAB4875727.1"/>
    </source>
</evidence>
<organism evidence="1">
    <name type="scientific">freshwater metagenome</name>
    <dbReference type="NCBI Taxonomy" id="449393"/>
    <lineage>
        <taxon>unclassified sequences</taxon>
        <taxon>metagenomes</taxon>
        <taxon>ecological metagenomes</taxon>
    </lineage>
</organism>
<dbReference type="EMBL" id="CAFABE010000002">
    <property type="protein sequence ID" value="CAB4816404.1"/>
    <property type="molecule type" value="Genomic_DNA"/>
</dbReference>
<dbReference type="EMBL" id="CAFBPM010000016">
    <property type="protein sequence ID" value="CAB5029030.1"/>
    <property type="molecule type" value="Genomic_DNA"/>
</dbReference>
<gene>
    <name evidence="1" type="ORF">UFOPK3164_00093</name>
    <name evidence="2" type="ORF">UFOPK3427_01113</name>
    <name evidence="3" type="ORF">UFOPK4112_01451</name>
</gene>